<organism evidence="1 2">
    <name type="scientific">Rotaria sordida</name>
    <dbReference type="NCBI Taxonomy" id="392033"/>
    <lineage>
        <taxon>Eukaryota</taxon>
        <taxon>Metazoa</taxon>
        <taxon>Spiralia</taxon>
        <taxon>Gnathifera</taxon>
        <taxon>Rotifera</taxon>
        <taxon>Eurotatoria</taxon>
        <taxon>Bdelloidea</taxon>
        <taxon>Philodinida</taxon>
        <taxon>Philodinidae</taxon>
        <taxon>Rotaria</taxon>
    </lineage>
</organism>
<accession>A0A815ZY18</accession>
<evidence type="ECO:0000313" key="2">
    <source>
        <dbReference type="Proteomes" id="UP000663889"/>
    </source>
</evidence>
<reference evidence="1" key="1">
    <citation type="submission" date="2021-02" db="EMBL/GenBank/DDBJ databases">
        <authorList>
            <person name="Nowell W R."/>
        </authorList>
    </citation>
    <scope>NUCLEOTIDE SEQUENCE</scope>
</reference>
<name>A0A815ZY18_9BILA</name>
<dbReference type="EMBL" id="CAJNOU010021911">
    <property type="protein sequence ID" value="CAF1588623.1"/>
    <property type="molecule type" value="Genomic_DNA"/>
</dbReference>
<protein>
    <submittedName>
        <fullName evidence="1">Uncharacterized protein</fullName>
    </submittedName>
</protein>
<sequence length="23" mass="2699">MNWYRQWDGTVDSLNQESKGGRA</sequence>
<feature type="non-terminal residue" evidence="1">
    <location>
        <position position="23"/>
    </location>
</feature>
<dbReference type="Proteomes" id="UP000663889">
    <property type="component" value="Unassembled WGS sequence"/>
</dbReference>
<evidence type="ECO:0000313" key="1">
    <source>
        <dbReference type="EMBL" id="CAF1588623.1"/>
    </source>
</evidence>
<proteinExistence type="predicted"/>
<comment type="caution">
    <text evidence="1">The sequence shown here is derived from an EMBL/GenBank/DDBJ whole genome shotgun (WGS) entry which is preliminary data.</text>
</comment>
<gene>
    <name evidence="1" type="ORF">SEV965_LOCUS40074</name>
</gene>
<dbReference type="AlphaFoldDB" id="A0A815ZY18"/>